<dbReference type="GO" id="GO:0031106">
    <property type="term" value="P:septin ring organization"/>
    <property type="evidence" value="ECO:0007669"/>
    <property type="project" value="TreeGrafter"/>
</dbReference>
<reference evidence="3" key="1">
    <citation type="submission" date="2022-07" db="EMBL/GenBank/DDBJ databases">
        <title>Phylogenomic reconstructions and comparative analyses of Kickxellomycotina fungi.</title>
        <authorList>
            <person name="Reynolds N.K."/>
            <person name="Stajich J.E."/>
            <person name="Barry K."/>
            <person name="Grigoriev I.V."/>
            <person name="Crous P."/>
            <person name="Smith M.E."/>
        </authorList>
    </citation>
    <scope>NUCLEOTIDE SEQUENCE</scope>
    <source>
        <strain evidence="3">NRRL 1566</strain>
    </source>
</reference>
<dbReference type="SMART" id="SM00325">
    <property type="entry name" value="RhoGEF"/>
    <property type="match status" value="1"/>
</dbReference>
<dbReference type="OrthoDB" id="1594986at2759"/>
<dbReference type="AlphaFoldDB" id="A0A9W8M1E8"/>
<proteinExistence type="predicted"/>
<evidence type="ECO:0000256" key="1">
    <source>
        <dbReference type="SAM" id="MobiDB-lite"/>
    </source>
</evidence>
<dbReference type="GO" id="GO:0005737">
    <property type="term" value="C:cytoplasm"/>
    <property type="evidence" value="ECO:0007669"/>
    <property type="project" value="TreeGrafter"/>
</dbReference>
<comment type="caution">
    <text evidence="3">The sequence shown here is derived from an EMBL/GenBank/DDBJ whole genome shotgun (WGS) entry which is preliminary data.</text>
</comment>
<gene>
    <name evidence="3" type="primary">CDC24_1</name>
    <name evidence="3" type="ORF">IWW36_000267</name>
</gene>
<dbReference type="Proteomes" id="UP001139887">
    <property type="component" value="Unassembled WGS sequence"/>
</dbReference>
<dbReference type="SUPFAM" id="SSF48065">
    <property type="entry name" value="DBL homology domain (DH-domain)"/>
    <property type="match status" value="1"/>
</dbReference>
<accession>A0A9W8M1E8</accession>
<name>A0A9W8M1E8_9FUNG</name>
<dbReference type="EMBL" id="JANBUW010000003">
    <property type="protein sequence ID" value="KAJ2852380.1"/>
    <property type="molecule type" value="Genomic_DNA"/>
</dbReference>
<dbReference type="InterPro" id="IPR000219">
    <property type="entry name" value="DH_dom"/>
</dbReference>
<evidence type="ECO:0000259" key="2">
    <source>
        <dbReference type="PROSITE" id="PS50010"/>
    </source>
</evidence>
<dbReference type="InterPro" id="IPR035899">
    <property type="entry name" value="DBL_dom_sf"/>
</dbReference>
<feature type="domain" description="DH" evidence="2">
    <location>
        <begin position="219"/>
        <end position="414"/>
    </location>
</feature>
<feature type="region of interest" description="Disordered" evidence="1">
    <location>
        <begin position="478"/>
        <end position="521"/>
    </location>
</feature>
<dbReference type="PROSITE" id="PS50010">
    <property type="entry name" value="DH_2"/>
    <property type="match status" value="1"/>
</dbReference>
<dbReference type="GO" id="GO:0043332">
    <property type="term" value="C:mating projection tip"/>
    <property type="evidence" value="ECO:0007669"/>
    <property type="project" value="TreeGrafter"/>
</dbReference>
<feature type="compositionally biased region" description="Polar residues" evidence="1">
    <location>
        <begin position="509"/>
        <end position="521"/>
    </location>
</feature>
<keyword evidence="4" id="KW-1185">Reference proteome</keyword>
<dbReference type="GO" id="GO:0000935">
    <property type="term" value="C:division septum"/>
    <property type="evidence" value="ECO:0007669"/>
    <property type="project" value="TreeGrafter"/>
</dbReference>
<sequence>MPHVAGVFQGRLANLTLKFAAKLFSFCMGPRKRTIETYDNSSSTSRAVSVTRKAYVSPYERAITLLERLLSLPCIASIVHPLLIDEKAQATSFKDPTRPLRELFKRGCTLNILINELESPFVATIDLYECADNGRYEGHQIDLFWQGCVSAGLVSEAALSRIGDVYDVENDACLELMMAAVASILDQLQLRGQCGLPDSRYLQPRDIYPTAHVADGQPRFAVLAAELSRTEVAYVQDLERLVAYADSVGAQLDHFEVDLETIFGHIRGILDLHRKFSIRIQYLAAMPLHRQLLGAAYENLDFHVYSLFCAHRETSQRAFERALPVLKQLDIPVDPEFDIPSLFMRPVQRLAQYPILFQNIVDAMCESCASMAPAEQAERVQVVKSAYAAMHRSKLALTQANETTREAINETQQAQFLARIAGSECTAQRLGKLLVSGPVSAQTKRDFEPVEAYLFETTLVVCASNSTHGSRAARIRRTISSLHVSMKSPSMRRREDRRRSGDSTTSSTLNSPVLSAHSPSAESFRLPDIDAGCALSLNTAPQAPQTPSTPTPLAAYNLGSYASLNTLRESQQQKLKFAETTETDCAGRRAQLAVRAQIPTEAISQVSQLSEVDGSVQLTIQALLSDGTEATVVFRALSRETAGVWIRMLSRAVPLQSVEESVTQGNDNYILLVNPQYAPAVLGRKLVATAA</sequence>
<dbReference type="GO" id="GO:0030010">
    <property type="term" value="P:establishment of cell polarity"/>
    <property type="evidence" value="ECO:0007669"/>
    <property type="project" value="TreeGrafter"/>
</dbReference>
<dbReference type="InterPro" id="IPR053026">
    <property type="entry name" value="CDC42_GEF"/>
</dbReference>
<protein>
    <submittedName>
        <fullName evidence="3">Guanine nucleotide exchange factor for Cdc42p</fullName>
    </submittedName>
</protein>
<dbReference type="Pfam" id="PF00621">
    <property type="entry name" value="RhoGEF"/>
    <property type="match status" value="1"/>
</dbReference>
<dbReference type="PANTHER" id="PTHR47339">
    <property type="entry name" value="CELL DIVISION CONTROL PROTEIN 24"/>
    <property type="match status" value="1"/>
</dbReference>
<evidence type="ECO:0000313" key="3">
    <source>
        <dbReference type="EMBL" id="KAJ2852380.1"/>
    </source>
</evidence>
<dbReference type="GO" id="GO:0005634">
    <property type="term" value="C:nucleus"/>
    <property type="evidence" value="ECO:0007669"/>
    <property type="project" value="TreeGrafter"/>
</dbReference>
<dbReference type="Gene3D" id="1.20.900.10">
    <property type="entry name" value="Dbl homology (DH) domain"/>
    <property type="match status" value="1"/>
</dbReference>
<organism evidence="3 4">
    <name type="scientific">Coemansia brasiliensis</name>
    <dbReference type="NCBI Taxonomy" id="2650707"/>
    <lineage>
        <taxon>Eukaryota</taxon>
        <taxon>Fungi</taxon>
        <taxon>Fungi incertae sedis</taxon>
        <taxon>Zoopagomycota</taxon>
        <taxon>Kickxellomycotina</taxon>
        <taxon>Kickxellomycetes</taxon>
        <taxon>Kickxellales</taxon>
        <taxon>Kickxellaceae</taxon>
        <taxon>Coemansia</taxon>
    </lineage>
</organism>
<feature type="compositionally biased region" description="Basic and acidic residues" evidence="1">
    <location>
        <begin position="492"/>
        <end position="501"/>
    </location>
</feature>
<dbReference type="PANTHER" id="PTHR47339:SF1">
    <property type="entry name" value="CELL DIVISION CONTROL PROTEIN 24"/>
    <property type="match status" value="1"/>
</dbReference>
<dbReference type="GO" id="GO:0005085">
    <property type="term" value="F:guanyl-nucleotide exchange factor activity"/>
    <property type="evidence" value="ECO:0007669"/>
    <property type="project" value="InterPro"/>
</dbReference>
<evidence type="ECO:0000313" key="4">
    <source>
        <dbReference type="Proteomes" id="UP001139887"/>
    </source>
</evidence>